<dbReference type="Gene3D" id="3.30.9.10">
    <property type="entry name" value="D-Amino Acid Oxidase, subunit A, domain 2"/>
    <property type="match status" value="1"/>
</dbReference>
<accession>A0A420EAU9</accession>
<dbReference type="InterPro" id="IPR036188">
    <property type="entry name" value="FAD/NAD-bd_sf"/>
</dbReference>
<feature type="domain" description="FAD dependent oxidoreductase" evidence="2">
    <location>
        <begin position="4"/>
        <end position="308"/>
    </location>
</feature>
<protein>
    <submittedName>
        <fullName evidence="3">FAD-binding oxidoreductase</fullName>
    </submittedName>
</protein>
<dbReference type="RefSeq" id="WP_120355028.1">
    <property type="nucleotide sequence ID" value="NZ_RAQO01000006.1"/>
</dbReference>
<keyword evidence="4" id="KW-1185">Reference proteome</keyword>
<evidence type="ECO:0000256" key="1">
    <source>
        <dbReference type="ARBA" id="ARBA00023002"/>
    </source>
</evidence>
<proteinExistence type="predicted"/>
<name>A0A420EAU9_9ALTE</name>
<organism evidence="3 4">
    <name type="scientific">Alginatibacterium sediminis</name>
    <dbReference type="NCBI Taxonomy" id="2164068"/>
    <lineage>
        <taxon>Bacteria</taxon>
        <taxon>Pseudomonadati</taxon>
        <taxon>Pseudomonadota</taxon>
        <taxon>Gammaproteobacteria</taxon>
        <taxon>Alteromonadales</taxon>
        <taxon>Alteromonadaceae</taxon>
        <taxon>Alginatibacterium</taxon>
    </lineage>
</organism>
<sequence>MKKTIIIGGGFYGLYISEFLAKNNHEVILFEERSDFMQRASLNNQARVHNGYHYPRSTLTALRSRMSYPIFKNEFKEAIYDEFTKYYMIGQPLGKISNYQFEQFCRRIKAPLKVVDNQIQSLVNRQYISAIYEAEEIAFDAVVLKQVMISRALEAGVKLRENTQVSKVESHHSGELVVITADGESHSANQVFNCTYSNINVINKKSNIDLIPLRHELTEMCLVKLPEEINHLSFTIMCGPFFSIMPFPSTPYSTLSHVRYTPHFDWTDADNTTLIHSNKVLNAKHSSNWQKIIQDAKRYMPVLSSCEYQSSLWETKTILPASDHDDSRPILFKPNYGIDGYHCLMGGKIDNIYDVIKLIEEYGMVV</sequence>
<dbReference type="PANTHER" id="PTHR42720">
    <property type="entry name" value="GLYCEROL-3-PHOSPHATE DEHYDROGENASE"/>
    <property type="match status" value="1"/>
</dbReference>
<dbReference type="SUPFAM" id="SSF51905">
    <property type="entry name" value="FAD/NAD(P)-binding domain"/>
    <property type="match status" value="1"/>
</dbReference>
<dbReference type="GO" id="GO:0016491">
    <property type="term" value="F:oxidoreductase activity"/>
    <property type="evidence" value="ECO:0007669"/>
    <property type="project" value="UniProtKB-KW"/>
</dbReference>
<dbReference type="InterPro" id="IPR006076">
    <property type="entry name" value="FAD-dep_OxRdtase"/>
</dbReference>
<keyword evidence="1" id="KW-0560">Oxidoreductase</keyword>
<reference evidence="3 4" key="1">
    <citation type="submission" date="2018-09" db="EMBL/GenBank/DDBJ databases">
        <authorList>
            <person name="Wang Z."/>
        </authorList>
    </citation>
    <scope>NUCLEOTIDE SEQUENCE [LARGE SCALE GENOMIC DNA]</scope>
    <source>
        <strain evidence="3 4">ALS 81</strain>
    </source>
</reference>
<comment type="caution">
    <text evidence="3">The sequence shown here is derived from an EMBL/GenBank/DDBJ whole genome shotgun (WGS) entry which is preliminary data.</text>
</comment>
<dbReference type="Pfam" id="PF01266">
    <property type="entry name" value="DAO"/>
    <property type="match status" value="1"/>
</dbReference>
<dbReference type="PANTHER" id="PTHR42720:SF1">
    <property type="entry name" value="GLYCEROL 3-PHOSPHATE OXIDASE"/>
    <property type="match status" value="1"/>
</dbReference>
<dbReference type="Gene3D" id="3.50.50.60">
    <property type="entry name" value="FAD/NAD(P)-binding domain"/>
    <property type="match status" value="1"/>
</dbReference>
<dbReference type="OrthoDB" id="9815989at2"/>
<dbReference type="Proteomes" id="UP000286482">
    <property type="component" value="Unassembled WGS sequence"/>
</dbReference>
<dbReference type="InterPro" id="IPR052745">
    <property type="entry name" value="G3P_Oxidase/Oxidoreductase"/>
</dbReference>
<dbReference type="EMBL" id="RAQO01000006">
    <property type="protein sequence ID" value="RKF17801.1"/>
    <property type="molecule type" value="Genomic_DNA"/>
</dbReference>
<evidence type="ECO:0000313" key="3">
    <source>
        <dbReference type="EMBL" id="RKF17801.1"/>
    </source>
</evidence>
<dbReference type="AlphaFoldDB" id="A0A420EAU9"/>
<evidence type="ECO:0000313" key="4">
    <source>
        <dbReference type="Proteomes" id="UP000286482"/>
    </source>
</evidence>
<gene>
    <name evidence="3" type="ORF">DBZ36_11105</name>
</gene>
<evidence type="ECO:0000259" key="2">
    <source>
        <dbReference type="Pfam" id="PF01266"/>
    </source>
</evidence>